<evidence type="ECO:0008006" key="3">
    <source>
        <dbReference type="Google" id="ProtNLM"/>
    </source>
</evidence>
<evidence type="ECO:0000313" key="2">
    <source>
        <dbReference type="Proteomes" id="UP000605986"/>
    </source>
</evidence>
<organism evidence="1 2">
    <name type="scientific">Fusarium austroafricanum</name>
    <dbReference type="NCBI Taxonomy" id="2364996"/>
    <lineage>
        <taxon>Eukaryota</taxon>
        <taxon>Fungi</taxon>
        <taxon>Dikarya</taxon>
        <taxon>Ascomycota</taxon>
        <taxon>Pezizomycotina</taxon>
        <taxon>Sordariomycetes</taxon>
        <taxon>Hypocreomycetidae</taxon>
        <taxon>Hypocreales</taxon>
        <taxon>Nectriaceae</taxon>
        <taxon>Fusarium</taxon>
        <taxon>Fusarium concolor species complex</taxon>
    </lineage>
</organism>
<dbReference type="OrthoDB" id="5326346at2759"/>
<accession>A0A8H4P4E4</accession>
<sequence>MRTISYEIDPGGDLELVLKEPNTLDVIPVVLPLDDDDATSSDIIFDNSSLSGRYSIFDKFDSQRDTEDPKRFVDGCPDEVRIKVSSRHLILASPVFRKMLEGPWSENASSSPPSEARQIFTTGWDAKALAIVLDVIHSRCQEVPKEINVPLLTRIATIVDYYQCHESLQFVSDVWLNLPDSVVRDPEPNWVDDLMILYSGWVFCHEGISSNKMKVVLRHSPGRSQFDLKDLPLAGLLGRLNNPRQEFVGRVLEGLHVLRKTLFVENGCPEKRLAACSSLTLGVLMRALHQMKRLDPPVTAPFDKYSVTAIFKLIDRFPKHKPSNYRKNYGVCSCDVYKRMQPVIYGIEDEIDNFKATNIQGWGEAQRSI</sequence>
<reference evidence="1" key="1">
    <citation type="submission" date="2020-01" db="EMBL/GenBank/DDBJ databases">
        <title>Identification and distribution of gene clusters putatively required for synthesis of sphingolipid metabolism inhibitors in phylogenetically diverse species of the filamentous fungus Fusarium.</title>
        <authorList>
            <person name="Kim H.-S."/>
            <person name="Busman M."/>
            <person name="Brown D.W."/>
            <person name="Divon H."/>
            <person name="Uhlig S."/>
            <person name="Proctor R.H."/>
        </authorList>
    </citation>
    <scope>NUCLEOTIDE SEQUENCE</scope>
    <source>
        <strain evidence="1">NRRL 53441</strain>
    </source>
</reference>
<name>A0A8H4P4E4_9HYPO</name>
<dbReference type="InterPro" id="IPR011333">
    <property type="entry name" value="SKP1/BTB/POZ_sf"/>
</dbReference>
<proteinExistence type="predicted"/>
<protein>
    <recommendedName>
        <fullName evidence="3">BTB domain-containing protein</fullName>
    </recommendedName>
</protein>
<gene>
    <name evidence="1" type="ORF">F53441_8622</name>
</gene>
<dbReference type="AlphaFoldDB" id="A0A8H4P4E4"/>
<dbReference type="Gene3D" id="3.30.710.10">
    <property type="entry name" value="Potassium Channel Kv1.1, Chain A"/>
    <property type="match status" value="1"/>
</dbReference>
<comment type="caution">
    <text evidence="1">The sequence shown here is derived from an EMBL/GenBank/DDBJ whole genome shotgun (WGS) entry which is preliminary data.</text>
</comment>
<dbReference type="EMBL" id="JAADJG010000371">
    <property type="protein sequence ID" value="KAF4447872.1"/>
    <property type="molecule type" value="Genomic_DNA"/>
</dbReference>
<keyword evidence="2" id="KW-1185">Reference proteome</keyword>
<dbReference type="Proteomes" id="UP000605986">
    <property type="component" value="Unassembled WGS sequence"/>
</dbReference>
<evidence type="ECO:0000313" key="1">
    <source>
        <dbReference type="EMBL" id="KAF4447872.1"/>
    </source>
</evidence>